<proteinExistence type="predicted"/>
<evidence type="ECO:0000313" key="3">
    <source>
        <dbReference type="Proteomes" id="UP001212997"/>
    </source>
</evidence>
<keyword evidence="3" id="KW-1185">Reference proteome</keyword>
<comment type="caution">
    <text evidence="2">The sequence shown here is derived from an EMBL/GenBank/DDBJ whole genome shotgun (WGS) entry which is preliminary data.</text>
</comment>
<feature type="compositionally biased region" description="Low complexity" evidence="1">
    <location>
        <begin position="14"/>
        <end position="25"/>
    </location>
</feature>
<dbReference type="Proteomes" id="UP001212997">
    <property type="component" value="Unassembled WGS sequence"/>
</dbReference>
<organism evidence="2 3">
    <name type="scientific">Meripilus lineatus</name>
    <dbReference type="NCBI Taxonomy" id="2056292"/>
    <lineage>
        <taxon>Eukaryota</taxon>
        <taxon>Fungi</taxon>
        <taxon>Dikarya</taxon>
        <taxon>Basidiomycota</taxon>
        <taxon>Agaricomycotina</taxon>
        <taxon>Agaricomycetes</taxon>
        <taxon>Polyporales</taxon>
        <taxon>Meripilaceae</taxon>
        <taxon>Meripilus</taxon>
    </lineage>
</organism>
<name>A0AAD5VFS2_9APHY</name>
<accession>A0AAD5VFS2</accession>
<evidence type="ECO:0000313" key="2">
    <source>
        <dbReference type="EMBL" id="KAJ3490296.1"/>
    </source>
</evidence>
<dbReference type="AlphaFoldDB" id="A0AAD5VFS2"/>
<feature type="region of interest" description="Disordered" evidence="1">
    <location>
        <begin position="1"/>
        <end position="29"/>
    </location>
</feature>
<gene>
    <name evidence="2" type="ORF">NLI96_g1515</name>
</gene>
<feature type="compositionally biased region" description="Polar residues" evidence="1">
    <location>
        <begin position="1"/>
        <end position="12"/>
    </location>
</feature>
<dbReference type="EMBL" id="JANAWD010000030">
    <property type="protein sequence ID" value="KAJ3490296.1"/>
    <property type="molecule type" value="Genomic_DNA"/>
</dbReference>
<protein>
    <submittedName>
        <fullName evidence="2">Uncharacterized protein</fullName>
    </submittedName>
</protein>
<reference evidence="2" key="1">
    <citation type="submission" date="2022-07" db="EMBL/GenBank/DDBJ databases">
        <title>Genome Sequence of Physisporinus lineatus.</title>
        <authorList>
            <person name="Buettner E."/>
        </authorList>
    </citation>
    <scope>NUCLEOTIDE SEQUENCE</scope>
    <source>
        <strain evidence="2">VT162</strain>
    </source>
</reference>
<sequence>MLPSTSKQNPDHASSGSTTSQSSETFNNSAIDVARRRLGRSSAEHERPSFGPSAKTTVITLSRNHGRWDHRYDFNEAPVDPWDQKCVPFYLAYKHPDGKRVYCKTLNHATIAYSSPSLEAVKKCSDIWEEMRPKLRKWLKQRVEGGTCYPIFTRVSEGAFDYIIMDLENVRILRIGDSEGEDIEFSIQKDERLYWDLLEKYPPFVGYVPKPIYATFLTEMIVGTSDQILEIDNPRFPFSEKQVINIMVTYNNLREEISQPRRGSHLAQTLIWQISRTMLQIIDSRERKSLNLGTLDESRSFQLSTYVSYAIRWITSVLSFGVFDLYRGRLEEVLSNGCTPVASRRELLEYFITELSDLNLLATVFVGTNMAFLAVPNLGPLEKISSLASASCALFGVMAAQAVMGVLPC</sequence>
<evidence type="ECO:0000256" key="1">
    <source>
        <dbReference type="SAM" id="MobiDB-lite"/>
    </source>
</evidence>